<dbReference type="SUPFAM" id="SSF53756">
    <property type="entry name" value="UDP-Glycosyltransferase/glycogen phosphorylase"/>
    <property type="match status" value="1"/>
</dbReference>
<organism evidence="5 6">
    <name type="scientific">Jejuia pallidilutea</name>
    <dbReference type="NCBI Taxonomy" id="504487"/>
    <lineage>
        <taxon>Bacteria</taxon>
        <taxon>Pseudomonadati</taxon>
        <taxon>Bacteroidota</taxon>
        <taxon>Flavobacteriia</taxon>
        <taxon>Flavobacteriales</taxon>
        <taxon>Flavobacteriaceae</taxon>
        <taxon>Jejuia</taxon>
    </lineage>
</organism>
<dbReference type="PANTHER" id="PTHR11929">
    <property type="entry name" value="ALPHA- 1,3 -FUCOSYLTRANSFERASE"/>
    <property type="match status" value="1"/>
</dbReference>
<evidence type="ECO:0000256" key="3">
    <source>
        <dbReference type="ARBA" id="ARBA00022679"/>
    </source>
</evidence>
<dbReference type="EMBL" id="PVEO01000007">
    <property type="protein sequence ID" value="PQV47279.1"/>
    <property type="molecule type" value="Genomic_DNA"/>
</dbReference>
<name>A0A362X7A3_9FLAO</name>
<dbReference type="Proteomes" id="UP000251545">
    <property type="component" value="Unassembled WGS sequence"/>
</dbReference>
<evidence type="ECO:0000256" key="2">
    <source>
        <dbReference type="ARBA" id="ARBA00022676"/>
    </source>
</evidence>
<accession>A0A362X7A3</accession>
<reference evidence="5 6" key="1">
    <citation type="submission" date="2018-02" db="EMBL/GenBank/DDBJ databases">
        <title>Genomic Encyclopedia of Archaeal and Bacterial Type Strains, Phase II (KMG-II): from individual species to whole genera.</title>
        <authorList>
            <person name="Goeker M."/>
        </authorList>
    </citation>
    <scope>NUCLEOTIDE SEQUENCE [LARGE SCALE GENOMIC DNA]</scope>
    <source>
        <strain evidence="5 6">DSM 21165</strain>
    </source>
</reference>
<evidence type="ECO:0000259" key="4">
    <source>
        <dbReference type="Pfam" id="PF00852"/>
    </source>
</evidence>
<dbReference type="RefSeq" id="WP_105474147.1">
    <property type="nucleotide sequence ID" value="NZ_PVEO01000007.1"/>
</dbReference>
<dbReference type="Pfam" id="PF00852">
    <property type="entry name" value="Glyco_transf_10"/>
    <property type="match status" value="1"/>
</dbReference>
<evidence type="ECO:0000313" key="6">
    <source>
        <dbReference type="Proteomes" id="UP000251545"/>
    </source>
</evidence>
<keyword evidence="3 5" id="KW-0808">Transferase</keyword>
<evidence type="ECO:0000256" key="1">
    <source>
        <dbReference type="ARBA" id="ARBA00008919"/>
    </source>
</evidence>
<feature type="domain" description="Fucosyltransferase C-terminal" evidence="4">
    <location>
        <begin position="122"/>
        <end position="238"/>
    </location>
</feature>
<dbReference type="InterPro" id="IPR038577">
    <property type="entry name" value="GT10-like_C_sf"/>
</dbReference>
<evidence type="ECO:0000313" key="5">
    <source>
        <dbReference type="EMBL" id="PQV47279.1"/>
    </source>
</evidence>
<comment type="caution">
    <text evidence="5">The sequence shown here is derived from an EMBL/GenBank/DDBJ whole genome shotgun (WGS) entry which is preliminary data.</text>
</comment>
<proteinExistence type="inferred from homology"/>
<dbReference type="PANTHER" id="PTHR11929:SF194">
    <property type="entry name" value="ALPHA-(1,3)-FUCOSYLTRANSFERASE 10"/>
    <property type="match status" value="1"/>
</dbReference>
<protein>
    <submittedName>
        <fullName evidence="5">Glycosyl transferase family 10 (Putative fucosyltransferase)</fullName>
    </submittedName>
</protein>
<dbReference type="AlphaFoldDB" id="A0A362X7A3"/>
<sequence>MLVKICRYYPYPDIKRQTPNQSFKWGNITFTEDDVTECDFLVVLDYPKTDVSVKVNPNNILHLCLEPANEVSKYRQYANKKASIIYNQINEGGKYVLSHGALPWHLDKDYDYFKKLQPEDLKKEDKIVWVTGNQRSSIQHSIRMDFLEFISDLPFVHLYGRGIKEIDSKWDVMKTSKYTIAYENFTNDYYWTEKISDCFLSYNVPLYFGCERIEDYFPAEAIIQIDPKDKHIKQFLKETVNSKAYEAKLEAIKEARELVLDRYQIFPFINHQINAILSKQGANIGSKKELVYIKGGNAYYDNYPKYIDLERFIRKVKNKIKNYK</sequence>
<dbReference type="GO" id="GO:0046920">
    <property type="term" value="F:alpha-(1-&gt;3)-fucosyltransferase activity"/>
    <property type="evidence" value="ECO:0007669"/>
    <property type="project" value="TreeGrafter"/>
</dbReference>
<dbReference type="InterPro" id="IPR001503">
    <property type="entry name" value="Glyco_trans_10"/>
</dbReference>
<keyword evidence="2 5" id="KW-0328">Glycosyltransferase</keyword>
<gene>
    <name evidence="5" type="ORF">CLV33_10761</name>
</gene>
<comment type="similarity">
    <text evidence="1">Belongs to the glycosyltransferase 10 family.</text>
</comment>
<dbReference type="Gene3D" id="3.40.50.11660">
    <property type="entry name" value="Glycosyl transferase family 10, C-terminal domain"/>
    <property type="match status" value="1"/>
</dbReference>
<dbReference type="InterPro" id="IPR055270">
    <property type="entry name" value="Glyco_tran_10_C"/>
</dbReference>
<dbReference type="GO" id="GO:0016020">
    <property type="term" value="C:membrane"/>
    <property type="evidence" value="ECO:0007669"/>
    <property type="project" value="InterPro"/>
</dbReference>